<feature type="domain" description="NfeD-like C-terminal" evidence="7">
    <location>
        <begin position="84"/>
        <end position="139"/>
    </location>
</feature>
<keyword evidence="9" id="KW-1185">Reference proteome</keyword>
<evidence type="ECO:0000313" key="9">
    <source>
        <dbReference type="Proteomes" id="UP001565220"/>
    </source>
</evidence>
<evidence type="ECO:0000313" key="8">
    <source>
        <dbReference type="EMBL" id="MEY8764099.1"/>
    </source>
</evidence>
<evidence type="ECO:0000259" key="7">
    <source>
        <dbReference type="Pfam" id="PF01957"/>
    </source>
</evidence>
<organism evidence="8 9">
    <name type="scientific">Clostridium lapidicellarium</name>
    <dbReference type="NCBI Taxonomy" id="3240931"/>
    <lineage>
        <taxon>Bacteria</taxon>
        <taxon>Bacillati</taxon>
        <taxon>Bacillota</taxon>
        <taxon>Clostridia</taxon>
        <taxon>Eubacteriales</taxon>
        <taxon>Clostridiaceae</taxon>
        <taxon>Clostridium</taxon>
    </lineage>
</organism>
<reference evidence="8 9" key="1">
    <citation type="submission" date="2024-08" db="EMBL/GenBank/DDBJ databases">
        <title>Clostridium lapicellarii sp. nov., and Clostridium renhuaiense sp. nov., two species isolated from the mud in a fermentation cellar used for producing sauce-flavour Chinese liquors.</title>
        <authorList>
            <person name="Yang F."/>
            <person name="Wang H."/>
            <person name="Chen L.Q."/>
            <person name="Zhou N."/>
            <person name="Lu J.J."/>
            <person name="Pu X.X."/>
            <person name="Wan B."/>
            <person name="Wang L."/>
            <person name="Liu S.J."/>
        </authorList>
    </citation>
    <scope>NUCLEOTIDE SEQUENCE [LARGE SCALE GENOMIC DNA]</scope>
    <source>
        <strain evidence="8 9">MT-113</strain>
    </source>
</reference>
<evidence type="ECO:0000256" key="4">
    <source>
        <dbReference type="ARBA" id="ARBA00023136"/>
    </source>
</evidence>
<keyword evidence="4 6" id="KW-0472">Membrane</keyword>
<dbReference type="SUPFAM" id="SSF141322">
    <property type="entry name" value="NfeD domain-like"/>
    <property type="match status" value="1"/>
</dbReference>
<dbReference type="PANTHER" id="PTHR33507:SF3">
    <property type="entry name" value="INNER MEMBRANE PROTEIN YBBJ"/>
    <property type="match status" value="1"/>
</dbReference>
<name>A0ABV4DYY0_9CLOT</name>
<gene>
    <name evidence="8" type="ORF">AB8S09_10675</name>
</gene>
<proteinExistence type="predicted"/>
<evidence type="ECO:0000256" key="5">
    <source>
        <dbReference type="PROSITE-ProRule" id="PRU00182"/>
    </source>
</evidence>
<evidence type="ECO:0000256" key="3">
    <source>
        <dbReference type="ARBA" id="ARBA00022989"/>
    </source>
</evidence>
<keyword evidence="5" id="KW-0694">RNA-binding</keyword>
<feature type="transmembrane region" description="Helical" evidence="6">
    <location>
        <begin position="35"/>
        <end position="68"/>
    </location>
</feature>
<comment type="caution">
    <text evidence="8">The sequence shown here is derived from an EMBL/GenBank/DDBJ whole genome shotgun (WGS) entry which is preliminary data.</text>
</comment>
<dbReference type="Proteomes" id="UP001565220">
    <property type="component" value="Unassembled WGS sequence"/>
</dbReference>
<evidence type="ECO:0000256" key="2">
    <source>
        <dbReference type="ARBA" id="ARBA00022692"/>
    </source>
</evidence>
<accession>A0ABV4DYY0</accession>
<evidence type="ECO:0000256" key="1">
    <source>
        <dbReference type="ARBA" id="ARBA00004141"/>
    </source>
</evidence>
<feature type="transmembrane region" description="Helical" evidence="6">
    <location>
        <begin position="7"/>
        <end position="29"/>
    </location>
</feature>
<sequence>MFELVLWILVGLIALIIDMVTSAFLFIWFTVGAIAAIIAGMFGCAFVVQFIVFTIVSIILIIVCYPVVKKKIKQSVKPTPLREKTYIGREIVVDEEMEKNNGVKVDGVYWNIKDGGYVLKKGDKIKIVGMEGNKLIVKKEM</sequence>
<dbReference type="PANTHER" id="PTHR33507">
    <property type="entry name" value="INNER MEMBRANE PROTEIN YBBJ"/>
    <property type="match status" value="1"/>
</dbReference>
<dbReference type="EMBL" id="JBGFFE010000015">
    <property type="protein sequence ID" value="MEY8764099.1"/>
    <property type="molecule type" value="Genomic_DNA"/>
</dbReference>
<dbReference type="RefSeq" id="WP_294183033.1">
    <property type="nucleotide sequence ID" value="NZ_JBGFFE010000015.1"/>
</dbReference>
<dbReference type="InterPro" id="IPR012340">
    <property type="entry name" value="NA-bd_OB-fold"/>
</dbReference>
<evidence type="ECO:0000256" key="6">
    <source>
        <dbReference type="SAM" id="Phobius"/>
    </source>
</evidence>
<comment type="subcellular location">
    <subcellularLocation>
        <location evidence="1">Membrane</location>
        <topology evidence="1">Multi-pass membrane protein</topology>
    </subcellularLocation>
</comment>
<keyword evidence="2 6" id="KW-0812">Transmembrane</keyword>
<dbReference type="InterPro" id="IPR052165">
    <property type="entry name" value="Membrane_assoc_protease"/>
</dbReference>
<dbReference type="InterPro" id="IPR002810">
    <property type="entry name" value="NfeD-like_C"/>
</dbReference>
<dbReference type="PROSITE" id="PS50889">
    <property type="entry name" value="S4"/>
    <property type="match status" value="1"/>
</dbReference>
<dbReference type="Gene3D" id="2.40.50.140">
    <property type="entry name" value="Nucleic acid-binding proteins"/>
    <property type="match status" value="1"/>
</dbReference>
<dbReference type="Pfam" id="PF01957">
    <property type="entry name" value="NfeD"/>
    <property type="match status" value="1"/>
</dbReference>
<protein>
    <submittedName>
        <fullName evidence="8">NfeD family protein</fullName>
    </submittedName>
</protein>
<keyword evidence="3 6" id="KW-1133">Transmembrane helix</keyword>